<feature type="region of interest" description="Disordered" evidence="1">
    <location>
        <begin position="130"/>
        <end position="167"/>
    </location>
</feature>
<keyword evidence="5" id="KW-1185">Reference proteome</keyword>
<feature type="compositionally biased region" description="Basic residues" evidence="1">
    <location>
        <begin position="138"/>
        <end position="167"/>
    </location>
</feature>
<reference evidence="3" key="2">
    <citation type="submission" date="2015-03" db="EMBL/GenBank/DDBJ databases">
        <title>Metagenome Sequencing of an Archaeal-Dominated Microbial Community from a Hot Spring at the Los Azufres Geothermal Field, Mexico.</title>
        <authorList>
            <person name="Servin-Garciduenas L.E."/>
            <person name="Martinez-Romero E."/>
        </authorList>
    </citation>
    <scope>NUCLEOTIDE SEQUENCE [LARGE SCALE GENOMIC DNA]</scope>
    <source>
        <strain evidence="3">AZ1-454</strain>
    </source>
</reference>
<gene>
    <name evidence="2" type="ORF">ASUL_05818</name>
    <name evidence="4" type="ORF">TQ35_005560</name>
    <name evidence="3" type="ORF">TQ35_06800</name>
</gene>
<evidence type="ECO:0000313" key="2">
    <source>
        <dbReference type="EMBL" id="EWG07013.1"/>
    </source>
</evidence>
<dbReference type="EMBL" id="ASRH01000005">
    <property type="protein sequence ID" value="EWG07013.1"/>
    <property type="molecule type" value="Genomic_DNA"/>
</dbReference>
<reference evidence="2 5" key="1">
    <citation type="journal article" date="2014" name="Genome Announc.">
        <title>Draft Genome Sequence of the Sulfolobales Archaeon AZ1, Obtained through Metagenomic Analysis of a Mexican Hot Spring.</title>
        <authorList>
            <person name="Servin-Garciduenas L.E."/>
            <person name="Martinez-Romero E."/>
        </authorList>
    </citation>
    <scope>NUCLEOTIDE SEQUENCE [LARGE SCALE GENOMIC DNA]</scope>
    <source>
        <strain evidence="2">AZ1-illumnia</strain>
    </source>
</reference>
<reference evidence="4" key="3">
    <citation type="submission" date="2022-05" db="EMBL/GenBank/DDBJ databases">
        <title>Metagenome Sequencing of an Archaeal-Dominated Microbial Community from a Hot Spring at the Los Azufres Geothermal Field, Mexico.</title>
        <authorList>
            <person name="Marin-Paredes R."/>
            <person name="Martinez-Romero E."/>
            <person name="Servin-Garciduenas L.E."/>
        </authorList>
    </citation>
    <scope>NUCLEOTIDE SEQUENCE</scope>
    <source>
        <strain evidence="4">AZ1-454</strain>
    </source>
</reference>
<evidence type="ECO:0000256" key="1">
    <source>
        <dbReference type="SAM" id="MobiDB-lite"/>
    </source>
</evidence>
<dbReference type="EMBL" id="JZWS01000088">
    <property type="protein sequence ID" value="KJR78531.1"/>
    <property type="molecule type" value="Genomic_DNA"/>
</dbReference>
<evidence type="ECO:0000313" key="4">
    <source>
        <dbReference type="EMBL" id="MCL7344024.1"/>
    </source>
</evidence>
<evidence type="ECO:0000313" key="3">
    <source>
        <dbReference type="EMBL" id="KJR78531.1"/>
    </source>
</evidence>
<organism evidence="2 5">
    <name type="scientific">Candidatus Aramenus sulfurataquae</name>
    <dbReference type="NCBI Taxonomy" id="1326980"/>
    <lineage>
        <taxon>Archaea</taxon>
        <taxon>Thermoproteota</taxon>
        <taxon>Thermoprotei</taxon>
        <taxon>Sulfolobales</taxon>
        <taxon>Sulfolobaceae</taxon>
        <taxon>Candidatus Aramenus</taxon>
    </lineage>
</organism>
<comment type="caution">
    <text evidence="2">The sequence shown here is derived from an EMBL/GenBank/DDBJ whole genome shotgun (WGS) entry which is preliminary data.</text>
</comment>
<accession>W7KLC3</accession>
<dbReference type="AlphaFoldDB" id="W7KLC3"/>
<name>W7KLC3_9CREN</name>
<protein>
    <submittedName>
        <fullName evidence="2">Uncharacterized protein</fullName>
    </submittedName>
</protein>
<sequence>MSVLVEYYRPELIKVNDFISLISLVKEKEEKASNSSSLEDSFVEGKVVVFNAKDGRVINSNLDVTYKFPYPVYVNKVSVPKEIGETVKFDDFPINVENPVLGVNVDFSKVPFIVVETSNGYKIVARSDVEEAKPVKEKPKKAKTKKKKRAKKSAKKRKVKGKSSRKG</sequence>
<dbReference type="Proteomes" id="UP000054284">
    <property type="component" value="Unassembled WGS sequence"/>
</dbReference>
<dbReference type="EMBL" id="JZWS02000004">
    <property type="protein sequence ID" value="MCL7344024.1"/>
    <property type="molecule type" value="Genomic_DNA"/>
</dbReference>
<proteinExistence type="predicted"/>
<evidence type="ECO:0000313" key="5">
    <source>
        <dbReference type="Proteomes" id="UP000054284"/>
    </source>
</evidence>